<keyword evidence="1" id="KW-0547">Nucleotide-binding</keyword>
<dbReference type="CDD" id="cd18011">
    <property type="entry name" value="DEXDc_RapA"/>
    <property type="match status" value="1"/>
</dbReference>
<evidence type="ECO:0000256" key="4">
    <source>
        <dbReference type="ARBA" id="ARBA00022840"/>
    </source>
</evidence>
<dbReference type="Proteomes" id="UP000672934">
    <property type="component" value="Unassembled WGS sequence"/>
</dbReference>
<dbReference type="SMART" id="SM00490">
    <property type="entry name" value="HELICc"/>
    <property type="match status" value="1"/>
</dbReference>
<keyword evidence="4" id="KW-0067">ATP-binding</keyword>
<dbReference type="Pfam" id="PF00176">
    <property type="entry name" value="SNF2-rel_dom"/>
    <property type="match status" value="1"/>
</dbReference>
<comment type="caution">
    <text evidence="7">The sequence shown here is derived from an EMBL/GenBank/DDBJ whole genome shotgun (WGS) entry which is preliminary data.</text>
</comment>
<dbReference type="InterPro" id="IPR038718">
    <property type="entry name" value="SNF2-like_sf"/>
</dbReference>
<gene>
    <name evidence="7" type="primary">rapA_2</name>
    <name evidence="7" type="ORF">LMG31506_05432</name>
</gene>
<evidence type="ECO:0000313" key="8">
    <source>
        <dbReference type="Proteomes" id="UP000672934"/>
    </source>
</evidence>
<feature type="domain" description="Helicase ATP-binding" evidence="5">
    <location>
        <begin position="115"/>
        <end position="287"/>
    </location>
</feature>
<dbReference type="InterPro" id="IPR024975">
    <property type="entry name" value="NOV_C"/>
</dbReference>
<dbReference type="PROSITE" id="PS51192">
    <property type="entry name" value="HELICASE_ATP_BIND_1"/>
    <property type="match status" value="1"/>
</dbReference>
<organism evidence="7 8">
    <name type="scientific">Cupriavidus yeoncheonensis</name>
    <dbReference type="NCBI Taxonomy" id="1462994"/>
    <lineage>
        <taxon>Bacteria</taxon>
        <taxon>Pseudomonadati</taxon>
        <taxon>Pseudomonadota</taxon>
        <taxon>Betaproteobacteria</taxon>
        <taxon>Burkholderiales</taxon>
        <taxon>Burkholderiaceae</taxon>
        <taxon>Cupriavidus</taxon>
    </lineage>
</organism>
<name>A0A916J0F9_9BURK</name>
<feature type="domain" description="Helicase C-terminal" evidence="6">
    <location>
        <begin position="487"/>
        <end position="640"/>
    </location>
</feature>
<evidence type="ECO:0000259" key="6">
    <source>
        <dbReference type="PROSITE" id="PS51194"/>
    </source>
</evidence>
<dbReference type="EC" id="3.6.4.-" evidence="7"/>
<dbReference type="GO" id="GO:0016787">
    <property type="term" value="F:hydrolase activity"/>
    <property type="evidence" value="ECO:0007669"/>
    <property type="project" value="UniProtKB-KW"/>
</dbReference>
<dbReference type="InterPro" id="IPR027417">
    <property type="entry name" value="P-loop_NTPase"/>
</dbReference>
<reference evidence="7" key="1">
    <citation type="submission" date="2021-03" db="EMBL/GenBank/DDBJ databases">
        <authorList>
            <person name="Peeters C."/>
        </authorList>
    </citation>
    <scope>NUCLEOTIDE SEQUENCE</scope>
    <source>
        <strain evidence="7">LMG 31506</strain>
    </source>
</reference>
<evidence type="ECO:0000256" key="2">
    <source>
        <dbReference type="ARBA" id="ARBA00022801"/>
    </source>
</evidence>
<dbReference type="PROSITE" id="PS51194">
    <property type="entry name" value="HELICASE_CTER"/>
    <property type="match status" value="1"/>
</dbReference>
<dbReference type="PANTHER" id="PTHR45766:SF6">
    <property type="entry name" value="SWI_SNF-RELATED MATRIX-ASSOCIATED ACTIN-DEPENDENT REGULATOR OF CHROMATIN SUBFAMILY A-LIKE PROTEIN 1"/>
    <property type="match status" value="1"/>
</dbReference>
<proteinExistence type="predicted"/>
<dbReference type="Gene3D" id="3.40.50.10810">
    <property type="entry name" value="Tandem AAA-ATPase domain"/>
    <property type="match status" value="1"/>
</dbReference>
<keyword evidence="8" id="KW-1185">Reference proteome</keyword>
<dbReference type="PANTHER" id="PTHR45766">
    <property type="entry name" value="DNA ANNEALING HELICASE AND ENDONUCLEASE ZRANB3 FAMILY MEMBER"/>
    <property type="match status" value="1"/>
</dbReference>
<dbReference type="CDD" id="cd18793">
    <property type="entry name" value="SF2_C_SNF"/>
    <property type="match status" value="1"/>
</dbReference>
<sequence length="1177" mass="132409">MKLESIAKGALISGIEPGQVARVVSADPLGENAVTVVYRTADGRLGERVLFRADEANLSIASAGRPWSFDADGADFKLAAEAHRINLAHLFDPMMAVHTSNVEPLPHQITAVYEAMLPRQPLRFVLADDPGAGKTIMAGLLIRELLMRADAARVLIVSPGSLVEQWQDELFEKFGLSFSIFSRDLQQQSRAGNPFDDNDLMLARLDQLSRSEELQEKIKASRWDLVVVDEAHKLSATWFGTKVNETKRFKLGQLLGSVTRHLLLMTATPHNGKEEDFQLFLSLLDSDRFYGKFRDGAHKVDVSDLMRRMVKEDLLKFDGTRLFPPRVAYTANYKLSEAEAALYNAVTAYVKEEMNRADQLDGKRKGTVGFALTALQRRLASSPEAIYQSLKRRREKLKRRIEEEKIRQRGGSKPLAETVAGSGAEDIWDSADEMAPEDYEEFEEEVVDQATAAQTIAELEAEIFTLGHLEEQAKTLVHSGQDRKWEELRELLQNTPQMRGSDGLQRKLIIFTEHRDTLNYLADRIRGLLGKHEAVVLIHGGVHRDDRRKAQELFRNDKDTRVLIATDAAGEGVNLQNANLMVNYDLPWNPNRLEQRFGRIHRIGQTQVCHLWNIVASETREGDVFQKLFEKIEVERKALGGRVFDILGEVFDGVSLRDLLIEAIRFGEDPARQAHLREVVAGALDTEKLREIIGRNALAEEVMDERRLFALKEEMEKAEARKLQPYFIRSFFSQAFERLGGDLRPRGSGRYEITFVPAAIRERDRQIQGRDRRNMNPVVVKYERVCFEKSRIRVDDKPNEAVASLLHPAHPLMQSVVDLTIEQHRGKLKQGAVLVDPNDEGIEPKLLFLLDHSVKEGGESKIVVSRRLQFVTVDKSGTIQNAGWAPHLDLNPIDAEPLARVADEIEADWIKKDLEQAALAHASNKLVPEHFEEVRQRRERQVDKNLAAIHERLVKEIDYWSDRHEKLKTELSAGKDVRLPLENVRRTIDELTARLESRTNALQAMRHVVSSMPVVVGGALVIPAGLIAMRSGEAAGSTWSADAQLRARVERTAMEAVRKAEAAMGHEVIDVSAEKCGWDLTSIVPVKDGKLPQARHIEVKGRAKGQSTITVTRNEILYGLNQAEKFILAVVIVDGDSHEGPHYIRNPFTQEPDWAVTSVNLELSQLLARAVPIGGSL</sequence>
<dbReference type="RefSeq" id="WP_211950275.1">
    <property type="nucleotide sequence ID" value="NZ_CAJPUY010000025.1"/>
</dbReference>
<dbReference type="EMBL" id="CAJPUY010000025">
    <property type="protein sequence ID" value="CAG2155515.1"/>
    <property type="molecule type" value="Genomic_DNA"/>
</dbReference>
<dbReference type="GO" id="GO:0005524">
    <property type="term" value="F:ATP binding"/>
    <property type="evidence" value="ECO:0007669"/>
    <property type="project" value="UniProtKB-KW"/>
</dbReference>
<dbReference type="SMART" id="SM00487">
    <property type="entry name" value="DEXDc"/>
    <property type="match status" value="1"/>
</dbReference>
<keyword evidence="3" id="KW-0347">Helicase</keyword>
<dbReference type="GO" id="GO:0004386">
    <property type="term" value="F:helicase activity"/>
    <property type="evidence" value="ECO:0007669"/>
    <property type="project" value="UniProtKB-KW"/>
</dbReference>
<dbReference type="Gene3D" id="3.40.50.300">
    <property type="entry name" value="P-loop containing nucleotide triphosphate hydrolases"/>
    <property type="match status" value="1"/>
</dbReference>
<dbReference type="SUPFAM" id="SSF52540">
    <property type="entry name" value="P-loop containing nucleoside triphosphate hydrolases"/>
    <property type="match status" value="2"/>
</dbReference>
<dbReference type="InterPro" id="IPR057342">
    <property type="entry name" value="DEXDc_RapA"/>
</dbReference>
<evidence type="ECO:0000259" key="5">
    <source>
        <dbReference type="PROSITE" id="PS51192"/>
    </source>
</evidence>
<keyword evidence="2 7" id="KW-0378">Hydrolase</keyword>
<evidence type="ECO:0000256" key="3">
    <source>
        <dbReference type="ARBA" id="ARBA00022806"/>
    </source>
</evidence>
<dbReference type="AlphaFoldDB" id="A0A916J0F9"/>
<dbReference type="InterPro" id="IPR000330">
    <property type="entry name" value="SNF2_N"/>
</dbReference>
<dbReference type="InterPro" id="IPR014001">
    <property type="entry name" value="Helicase_ATP-bd"/>
</dbReference>
<accession>A0A916J0F9</accession>
<dbReference type="InterPro" id="IPR001650">
    <property type="entry name" value="Helicase_C-like"/>
</dbReference>
<dbReference type="InterPro" id="IPR049730">
    <property type="entry name" value="SNF2/RAD54-like_C"/>
</dbReference>
<protein>
    <submittedName>
        <fullName evidence="7">RNA polymerase-associated protein RapA</fullName>
        <ecNumber evidence="7">3.6.4.-</ecNumber>
    </submittedName>
</protein>
<dbReference type="Pfam" id="PF00271">
    <property type="entry name" value="Helicase_C"/>
    <property type="match status" value="1"/>
</dbReference>
<evidence type="ECO:0000313" key="7">
    <source>
        <dbReference type="EMBL" id="CAG2155515.1"/>
    </source>
</evidence>
<dbReference type="Pfam" id="PF13020">
    <property type="entry name" value="NOV_C"/>
    <property type="match status" value="1"/>
</dbReference>
<evidence type="ECO:0000256" key="1">
    <source>
        <dbReference type="ARBA" id="ARBA00022741"/>
    </source>
</evidence>